<evidence type="ECO:0000313" key="2">
    <source>
        <dbReference type="Proteomes" id="UP000005824"/>
    </source>
</evidence>
<organism evidence="1 2">
    <name type="scientific">Chthoniobacter flavus Ellin428</name>
    <dbReference type="NCBI Taxonomy" id="497964"/>
    <lineage>
        <taxon>Bacteria</taxon>
        <taxon>Pseudomonadati</taxon>
        <taxon>Verrucomicrobiota</taxon>
        <taxon>Spartobacteria</taxon>
        <taxon>Chthoniobacterales</taxon>
        <taxon>Chthoniobacteraceae</taxon>
        <taxon>Chthoniobacter</taxon>
    </lineage>
</organism>
<dbReference type="InParanoid" id="B4CZ70"/>
<accession>B4CZ70</accession>
<dbReference type="Proteomes" id="UP000005824">
    <property type="component" value="Unassembled WGS sequence"/>
</dbReference>
<reference evidence="1 2" key="1">
    <citation type="journal article" date="2011" name="J. Bacteriol.">
        <title>Genome sequence of Chthoniobacter flavus Ellin428, an aerobic heterotrophic soil bacterium.</title>
        <authorList>
            <person name="Kant R."/>
            <person name="van Passel M.W."/>
            <person name="Palva A."/>
            <person name="Lucas S."/>
            <person name="Lapidus A."/>
            <person name="Glavina Del Rio T."/>
            <person name="Dalin E."/>
            <person name="Tice H."/>
            <person name="Bruce D."/>
            <person name="Goodwin L."/>
            <person name="Pitluck S."/>
            <person name="Larimer F.W."/>
            <person name="Land M.L."/>
            <person name="Hauser L."/>
            <person name="Sangwan P."/>
            <person name="de Vos W.M."/>
            <person name="Janssen P.H."/>
            <person name="Smidt H."/>
        </authorList>
    </citation>
    <scope>NUCLEOTIDE SEQUENCE [LARGE SCALE GENOMIC DNA]</scope>
    <source>
        <strain evidence="1 2">Ellin428</strain>
    </source>
</reference>
<protein>
    <submittedName>
        <fullName evidence="1">Uncharacterized protein</fullName>
    </submittedName>
</protein>
<sequence>MLLSWLVVTNHCALAQLEGRNMRHAHCHASKDDAGKQTPADGMRECCKAIKANLTGKQEIKFELSWIEVQSYALPQTLLAPVAIPASDFLQDHGPPRVVSFAENVLQRSLLSHAPPAFV</sequence>
<dbReference type="STRING" id="497964.CfE428DRAFT_1958"/>
<dbReference type="AlphaFoldDB" id="B4CZ70"/>
<name>B4CZ70_9BACT</name>
<proteinExistence type="predicted"/>
<gene>
    <name evidence="1" type="ORF">CfE428DRAFT_1958</name>
</gene>
<keyword evidence="2" id="KW-1185">Reference proteome</keyword>
<dbReference type="EMBL" id="ABVL01000004">
    <property type="protein sequence ID" value="EDY20761.1"/>
    <property type="molecule type" value="Genomic_DNA"/>
</dbReference>
<evidence type="ECO:0000313" key="1">
    <source>
        <dbReference type="EMBL" id="EDY20761.1"/>
    </source>
</evidence>
<comment type="caution">
    <text evidence="1">The sequence shown here is derived from an EMBL/GenBank/DDBJ whole genome shotgun (WGS) entry which is preliminary data.</text>
</comment>